<evidence type="ECO:0000259" key="4">
    <source>
        <dbReference type="PROSITE" id="PS50110"/>
    </source>
</evidence>
<dbReference type="InterPro" id="IPR036388">
    <property type="entry name" value="WH-like_DNA-bd_sf"/>
</dbReference>
<evidence type="ECO:0000259" key="5">
    <source>
        <dbReference type="PROSITE" id="PS51755"/>
    </source>
</evidence>
<dbReference type="EMBL" id="CP017111">
    <property type="protein sequence ID" value="AOO66509.1"/>
    <property type="molecule type" value="Genomic_DNA"/>
</dbReference>
<proteinExistence type="predicted"/>
<feature type="modified residue" description="4-aspartylphosphate" evidence="2">
    <location>
        <position position="56"/>
    </location>
</feature>
<gene>
    <name evidence="6" type="ORF">SHALO_2751</name>
</gene>
<dbReference type="Pfam" id="PF00486">
    <property type="entry name" value="Trans_reg_C"/>
    <property type="match status" value="1"/>
</dbReference>
<dbReference type="Gene3D" id="1.10.10.10">
    <property type="entry name" value="Winged helix-like DNA-binding domain superfamily/Winged helix DNA-binding domain"/>
    <property type="match status" value="1"/>
</dbReference>
<dbReference type="GO" id="GO:0005829">
    <property type="term" value="C:cytosol"/>
    <property type="evidence" value="ECO:0007669"/>
    <property type="project" value="TreeGrafter"/>
</dbReference>
<name>A0A1D7TND0_9BACT</name>
<dbReference type="SUPFAM" id="SSF52172">
    <property type="entry name" value="CheY-like"/>
    <property type="match status" value="1"/>
</dbReference>
<dbReference type="KEGG" id="shal:SHALO_2751"/>
<dbReference type="InterPro" id="IPR001789">
    <property type="entry name" value="Sig_transdc_resp-reg_receiver"/>
</dbReference>
<dbReference type="PROSITE" id="PS50110">
    <property type="entry name" value="RESPONSE_REGULATORY"/>
    <property type="match status" value="1"/>
</dbReference>
<evidence type="ECO:0000256" key="2">
    <source>
        <dbReference type="PROSITE-ProRule" id="PRU00169"/>
    </source>
</evidence>
<evidence type="ECO:0000256" key="1">
    <source>
        <dbReference type="ARBA" id="ARBA00023125"/>
    </source>
</evidence>
<evidence type="ECO:0000313" key="7">
    <source>
        <dbReference type="Proteomes" id="UP000094609"/>
    </source>
</evidence>
<dbReference type="Pfam" id="PF00072">
    <property type="entry name" value="Response_reg"/>
    <property type="match status" value="1"/>
</dbReference>
<evidence type="ECO:0000313" key="6">
    <source>
        <dbReference type="EMBL" id="AOO66509.1"/>
    </source>
</evidence>
<organism evidence="6 7">
    <name type="scientific">Sulfurospirillum halorespirans DSM 13726</name>
    <dbReference type="NCBI Taxonomy" id="1193502"/>
    <lineage>
        <taxon>Bacteria</taxon>
        <taxon>Pseudomonadati</taxon>
        <taxon>Campylobacterota</taxon>
        <taxon>Epsilonproteobacteria</taxon>
        <taxon>Campylobacterales</taxon>
        <taxon>Sulfurospirillaceae</taxon>
        <taxon>Sulfurospirillum</taxon>
    </lineage>
</organism>
<dbReference type="PANTHER" id="PTHR48111:SF50">
    <property type="entry name" value="KDP OPERON TRANSCRIPTIONAL REGULATORY PROTEIN KDPE"/>
    <property type="match status" value="1"/>
</dbReference>
<keyword evidence="2" id="KW-0597">Phosphoprotein</keyword>
<dbReference type="PATRIC" id="fig|1193502.14.peg.2787"/>
<dbReference type="SMART" id="SM00448">
    <property type="entry name" value="REC"/>
    <property type="match status" value="1"/>
</dbReference>
<feature type="DNA-binding region" description="OmpR/PhoB-type" evidence="3">
    <location>
        <begin position="129"/>
        <end position="227"/>
    </location>
</feature>
<dbReference type="GO" id="GO:0000976">
    <property type="term" value="F:transcription cis-regulatory region binding"/>
    <property type="evidence" value="ECO:0007669"/>
    <property type="project" value="TreeGrafter"/>
</dbReference>
<sequence>MSQPKYKILIIEDDKQIQKLLEVSLEEHAFLLKVCGSQKEGMSHMIAFNPDLILLDLGLPDGDGKLFVEKIRGFSNIPIIIVSARNSEQEIVDSLNLGADDYVVKPFFTGELVARINSALRHALKKESTPLLKVGTLELDLEKREFKLNDVALHLTPLEFSLLKFFMQNSGKALTHAQILKNVWGVGYQNDTKILRVFVNQLRKKIEIDPNRPQLLITISGVGYRFG</sequence>
<feature type="domain" description="OmpR/PhoB-type" evidence="5">
    <location>
        <begin position="129"/>
        <end position="227"/>
    </location>
</feature>
<accession>A0A1D7TND0</accession>
<reference evidence="7" key="1">
    <citation type="submission" date="2016-08" db="EMBL/GenBank/DDBJ databases">
        <title>Complete genome sequence of the organohalide-respiring Epsilonproteobacterium Sulfurospirillum halorespirans.</title>
        <authorList>
            <person name="Goris T."/>
            <person name="Zimmermann J."/>
            <person name="Schenz B."/>
            <person name="Lemos M."/>
            <person name="Hackermueller J."/>
            <person name="Diekert G."/>
        </authorList>
    </citation>
    <scope>NUCLEOTIDE SEQUENCE [LARGE SCALE GENOMIC DNA]</scope>
    <source>
        <strain>DSM 13726</strain>
        <strain evidence="7">PCE-M2</strain>
    </source>
</reference>
<dbReference type="Gene3D" id="3.40.50.2300">
    <property type="match status" value="1"/>
</dbReference>
<dbReference type="PANTHER" id="PTHR48111">
    <property type="entry name" value="REGULATOR OF RPOS"/>
    <property type="match status" value="1"/>
</dbReference>
<feature type="domain" description="Response regulatory" evidence="4">
    <location>
        <begin position="7"/>
        <end position="120"/>
    </location>
</feature>
<keyword evidence="1 3" id="KW-0238">DNA-binding</keyword>
<dbReference type="Gene3D" id="6.10.250.690">
    <property type="match status" value="1"/>
</dbReference>
<dbReference type="Proteomes" id="UP000094609">
    <property type="component" value="Chromosome"/>
</dbReference>
<dbReference type="PROSITE" id="PS51755">
    <property type="entry name" value="OMPR_PHOB"/>
    <property type="match status" value="1"/>
</dbReference>
<dbReference type="AlphaFoldDB" id="A0A1D7TND0"/>
<dbReference type="GO" id="GO:0032993">
    <property type="term" value="C:protein-DNA complex"/>
    <property type="evidence" value="ECO:0007669"/>
    <property type="project" value="TreeGrafter"/>
</dbReference>
<dbReference type="GO" id="GO:0000156">
    <property type="term" value="F:phosphorelay response regulator activity"/>
    <property type="evidence" value="ECO:0007669"/>
    <property type="project" value="TreeGrafter"/>
</dbReference>
<protein>
    <submittedName>
        <fullName evidence="6">DNA-binding response regulator KdpE</fullName>
    </submittedName>
</protein>
<keyword evidence="7" id="KW-1185">Reference proteome</keyword>
<evidence type="ECO:0000256" key="3">
    <source>
        <dbReference type="PROSITE-ProRule" id="PRU01091"/>
    </source>
</evidence>
<dbReference type="STRING" id="1193502.SHALO_2751"/>
<dbReference type="InterPro" id="IPR039420">
    <property type="entry name" value="WalR-like"/>
</dbReference>
<dbReference type="InterPro" id="IPR011006">
    <property type="entry name" value="CheY-like_superfamily"/>
</dbReference>
<dbReference type="CDD" id="cd00383">
    <property type="entry name" value="trans_reg_C"/>
    <property type="match status" value="1"/>
</dbReference>
<dbReference type="InterPro" id="IPR001867">
    <property type="entry name" value="OmpR/PhoB-type_DNA-bd"/>
</dbReference>
<dbReference type="GO" id="GO:0006355">
    <property type="term" value="P:regulation of DNA-templated transcription"/>
    <property type="evidence" value="ECO:0007669"/>
    <property type="project" value="InterPro"/>
</dbReference>
<dbReference type="RefSeq" id="WP_069479038.1">
    <property type="nucleotide sequence ID" value="NZ_CP017111.1"/>
</dbReference>
<dbReference type="SMART" id="SM00862">
    <property type="entry name" value="Trans_reg_C"/>
    <property type="match status" value="1"/>
</dbReference>